<evidence type="ECO:0000313" key="1">
    <source>
        <dbReference type="EMBL" id="QHJ90905.1"/>
    </source>
</evidence>
<sequence length="39" mass="4703">MDSLEKKNRLNQLDLKSLKKWCEKGQQKKLPSKLILKKY</sequence>
<organism evidence="1">
    <name type="scientific">Escherichia coli</name>
    <dbReference type="NCBI Taxonomy" id="562"/>
    <lineage>
        <taxon>Bacteria</taxon>
        <taxon>Pseudomonadati</taxon>
        <taxon>Pseudomonadota</taxon>
        <taxon>Gammaproteobacteria</taxon>
        <taxon>Enterobacterales</taxon>
        <taxon>Enterobacteriaceae</taxon>
        <taxon>Escherichia</taxon>
    </lineage>
</organism>
<reference evidence="1" key="1">
    <citation type="submission" date="2019-05" db="EMBL/GenBank/DDBJ databases">
        <title>A multi-drug resistance Escherichia coli co-producting mcr-1,mcr-3 and blaCTX-M from swine in china.</title>
        <authorList>
            <person name="Sun D."/>
            <person name="Jiao X."/>
            <person name="Chen X."/>
        </authorList>
    </citation>
    <scope>NUCLEOTIDE SEQUENCE</scope>
    <source>
        <strain evidence="1">YZUC2624</strain>
        <plasmid evidence="1">pYZUC2624.1</plasmid>
    </source>
</reference>
<keyword evidence="1" id="KW-0614">Plasmid</keyword>
<accession>A0A6D1P3P9</accession>
<protein>
    <submittedName>
        <fullName evidence="1">Uncharacterized protein</fullName>
    </submittedName>
</protein>
<dbReference type="AlphaFoldDB" id="A0A6D1P3P9"/>
<name>A0A6D1P3P9_ECOLX</name>
<proteinExistence type="predicted"/>
<geneLocation type="plasmid" evidence="1">
    <name>pYZUC2624.1</name>
</geneLocation>
<dbReference type="EMBL" id="MK962305">
    <property type="protein sequence ID" value="QHJ90905.1"/>
    <property type="molecule type" value="Genomic_DNA"/>
</dbReference>